<name>A0A9P0YR36_CUSEU</name>
<reference evidence="1" key="1">
    <citation type="submission" date="2022-07" db="EMBL/GenBank/DDBJ databases">
        <authorList>
            <person name="Macas J."/>
            <person name="Novak P."/>
            <person name="Neumann P."/>
        </authorList>
    </citation>
    <scope>NUCLEOTIDE SEQUENCE</scope>
</reference>
<sequence>MVNDAADTGSLKDMIENIDHMQLTVEHQLEDIGDSMAKLVNIPNVVSALSANLQRLMGESSSSNPMHERKRDT</sequence>
<protein>
    <submittedName>
        <fullName evidence="1">Uncharacterized protein</fullName>
    </submittedName>
</protein>
<dbReference type="EMBL" id="CAMAPE010000008">
    <property type="protein sequence ID" value="CAH9072203.1"/>
    <property type="molecule type" value="Genomic_DNA"/>
</dbReference>
<dbReference type="AlphaFoldDB" id="A0A9P0YR36"/>
<dbReference type="Proteomes" id="UP001152484">
    <property type="component" value="Unassembled WGS sequence"/>
</dbReference>
<comment type="caution">
    <text evidence="1">The sequence shown here is derived from an EMBL/GenBank/DDBJ whole genome shotgun (WGS) entry which is preliminary data.</text>
</comment>
<evidence type="ECO:0000313" key="2">
    <source>
        <dbReference type="Proteomes" id="UP001152484"/>
    </source>
</evidence>
<gene>
    <name evidence="1" type="ORF">CEURO_LOCUS4227</name>
</gene>
<proteinExistence type="predicted"/>
<keyword evidence="2" id="KW-1185">Reference proteome</keyword>
<organism evidence="1 2">
    <name type="scientific">Cuscuta europaea</name>
    <name type="common">European dodder</name>
    <dbReference type="NCBI Taxonomy" id="41803"/>
    <lineage>
        <taxon>Eukaryota</taxon>
        <taxon>Viridiplantae</taxon>
        <taxon>Streptophyta</taxon>
        <taxon>Embryophyta</taxon>
        <taxon>Tracheophyta</taxon>
        <taxon>Spermatophyta</taxon>
        <taxon>Magnoliopsida</taxon>
        <taxon>eudicotyledons</taxon>
        <taxon>Gunneridae</taxon>
        <taxon>Pentapetalae</taxon>
        <taxon>asterids</taxon>
        <taxon>lamiids</taxon>
        <taxon>Solanales</taxon>
        <taxon>Convolvulaceae</taxon>
        <taxon>Cuscuteae</taxon>
        <taxon>Cuscuta</taxon>
        <taxon>Cuscuta subgen. Cuscuta</taxon>
    </lineage>
</organism>
<accession>A0A9P0YR36</accession>
<evidence type="ECO:0000313" key="1">
    <source>
        <dbReference type="EMBL" id="CAH9072203.1"/>
    </source>
</evidence>